<sequence>MALSYSYTIVEPSKVRVYRVPTSKPVGEQLTRRLITFRLVPGDDLEAPVQSHVRVDGGEYLPREIFGVFEVGQGQFVPNQPEDDPQEEKPLNNATFINSREGDTGWNQYDTKITRDTEIITTHTARSACEEPYLTDVKPSACDLSHIINIQHLEQLYNYKTIAKQICGSVVRGTTGYVAQWIGRPTAYSRHNKSVMG</sequence>
<gene>
    <name evidence="1" type="ORF">TTEB3V08_LOCUS11189</name>
</gene>
<protein>
    <submittedName>
        <fullName evidence="1">Uncharacterized protein</fullName>
    </submittedName>
</protein>
<proteinExistence type="predicted"/>
<accession>A0A7R9IRL7</accession>
<dbReference type="AlphaFoldDB" id="A0A7R9IRL7"/>
<evidence type="ECO:0000313" key="1">
    <source>
        <dbReference type="EMBL" id="CAD7463303.1"/>
    </source>
</evidence>
<reference evidence="1" key="1">
    <citation type="submission" date="2020-11" db="EMBL/GenBank/DDBJ databases">
        <authorList>
            <person name="Tran Van P."/>
        </authorList>
    </citation>
    <scope>NUCLEOTIDE SEQUENCE</scope>
</reference>
<dbReference type="EMBL" id="OE007708">
    <property type="protein sequence ID" value="CAD7463303.1"/>
    <property type="molecule type" value="Genomic_DNA"/>
</dbReference>
<organism evidence="1">
    <name type="scientific">Timema tahoe</name>
    <dbReference type="NCBI Taxonomy" id="61484"/>
    <lineage>
        <taxon>Eukaryota</taxon>
        <taxon>Metazoa</taxon>
        <taxon>Ecdysozoa</taxon>
        <taxon>Arthropoda</taxon>
        <taxon>Hexapoda</taxon>
        <taxon>Insecta</taxon>
        <taxon>Pterygota</taxon>
        <taxon>Neoptera</taxon>
        <taxon>Polyneoptera</taxon>
        <taxon>Phasmatodea</taxon>
        <taxon>Timematodea</taxon>
        <taxon>Timematoidea</taxon>
        <taxon>Timematidae</taxon>
        <taxon>Timema</taxon>
    </lineage>
</organism>
<name>A0A7R9IRL7_9NEOP</name>